<organism evidence="1 2">
    <name type="scientific">Symbiodinium necroappetens</name>
    <dbReference type="NCBI Taxonomy" id="1628268"/>
    <lineage>
        <taxon>Eukaryota</taxon>
        <taxon>Sar</taxon>
        <taxon>Alveolata</taxon>
        <taxon>Dinophyceae</taxon>
        <taxon>Suessiales</taxon>
        <taxon>Symbiodiniaceae</taxon>
        <taxon>Symbiodinium</taxon>
    </lineage>
</organism>
<name>A0A812UD49_9DINO</name>
<dbReference type="PROSITE" id="PS51257">
    <property type="entry name" value="PROKAR_LIPOPROTEIN"/>
    <property type="match status" value="1"/>
</dbReference>
<evidence type="ECO:0000313" key="2">
    <source>
        <dbReference type="Proteomes" id="UP000601435"/>
    </source>
</evidence>
<dbReference type="AlphaFoldDB" id="A0A812UD49"/>
<dbReference type="Proteomes" id="UP000601435">
    <property type="component" value="Unassembled WGS sequence"/>
</dbReference>
<sequence>MAGLPSRPEMKRLWPMWFLLASCGWRLVSFVGSWPALGGPSRSSSHMRMHQAAPTKAAQRTDTLTDEWIDIQGARAKFGAKTPFRVSLGGAPELAKQWLYGDGPSDNSIDRLVQAGKPAFSKIQRSKDLESSATGMQVYEFSLPTLDLMGLGKATSSINLFGAIRNMDGTDADKFLDIGTFGNPRASIQFATGAEIALPMFSLNVTGALSIEGDSISERRSQAVGWVSIEVQGEVPSVAGITLPEEVLRAAAKEACRQTCAYASRKLEVELSEDFASWRAERVRRERLRK</sequence>
<comment type="caution">
    <text evidence="1">The sequence shown here is derived from an EMBL/GenBank/DDBJ whole genome shotgun (WGS) entry which is preliminary data.</text>
</comment>
<evidence type="ECO:0000313" key="1">
    <source>
        <dbReference type="EMBL" id="CAE7571285.1"/>
    </source>
</evidence>
<proteinExistence type="predicted"/>
<reference evidence="1" key="1">
    <citation type="submission" date="2021-02" db="EMBL/GenBank/DDBJ databases">
        <authorList>
            <person name="Dougan E. K."/>
            <person name="Rhodes N."/>
            <person name="Thang M."/>
            <person name="Chan C."/>
        </authorList>
    </citation>
    <scope>NUCLEOTIDE SEQUENCE</scope>
</reference>
<keyword evidence="2" id="KW-1185">Reference proteome</keyword>
<dbReference type="OrthoDB" id="411100at2759"/>
<accession>A0A812UD49</accession>
<gene>
    <name evidence="1" type="ORF">SNEC2469_LOCUS16666</name>
</gene>
<dbReference type="EMBL" id="CAJNJA010027174">
    <property type="protein sequence ID" value="CAE7571285.1"/>
    <property type="molecule type" value="Genomic_DNA"/>
</dbReference>
<protein>
    <submittedName>
        <fullName evidence="1">Uncharacterized protein</fullName>
    </submittedName>
</protein>